<dbReference type="EMBL" id="VIIS01002126">
    <property type="protein sequence ID" value="KAF0288174.1"/>
    <property type="molecule type" value="Genomic_DNA"/>
</dbReference>
<dbReference type="EMBL" id="VIIS01002126">
    <property type="protein sequence ID" value="KAF0288173.1"/>
    <property type="molecule type" value="Genomic_DNA"/>
</dbReference>
<evidence type="ECO:0000256" key="1">
    <source>
        <dbReference type="ARBA" id="ARBA00004123"/>
    </source>
</evidence>
<evidence type="ECO:0000256" key="13">
    <source>
        <dbReference type="PIRNR" id="PIRNR017269"/>
    </source>
</evidence>
<proteinExistence type="inferred from homology"/>
<dbReference type="Pfam" id="PF08704">
    <property type="entry name" value="GCD14"/>
    <property type="match status" value="1"/>
</dbReference>
<evidence type="ECO:0000313" key="17">
    <source>
        <dbReference type="EMBL" id="KAF0288174.1"/>
    </source>
</evidence>
<keyword evidence="5 13" id="KW-0949">S-adenosyl-L-methionine</keyword>
<evidence type="ECO:0000313" key="18">
    <source>
        <dbReference type="Proteomes" id="UP000440578"/>
    </source>
</evidence>
<dbReference type="PANTHER" id="PTHR12133:SF2">
    <property type="entry name" value="TRNA (ADENINE(58)-N(1))-METHYLTRANSFERASE CATALYTIC SUBUNIT TRMT61A"/>
    <property type="match status" value="1"/>
</dbReference>
<dbReference type="GO" id="GO:0160107">
    <property type="term" value="F:tRNA (adenine(58)-N1)-methyltransferase activity"/>
    <property type="evidence" value="ECO:0007669"/>
    <property type="project" value="UniProtKB-EC"/>
</dbReference>
<evidence type="ECO:0000256" key="2">
    <source>
        <dbReference type="ARBA" id="ARBA00012796"/>
    </source>
</evidence>
<dbReference type="GO" id="GO:0005634">
    <property type="term" value="C:nucleus"/>
    <property type="evidence" value="ECO:0007669"/>
    <property type="project" value="UniProtKB-SubCell"/>
</dbReference>
<accession>A0A6A4V9F0</accession>
<evidence type="ECO:0000256" key="9">
    <source>
        <dbReference type="ARBA" id="ARBA00048481"/>
    </source>
</evidence>
<comment type="caution">
    <text evidence="17">The sequence shown here is derived from an EMBL/GenBank/DDBJ whole genome shotgun (WGS) entry which is preliminary data.</text>
</comment>
<evidence type="ECO:0000256" key="10">
    <source>
        <dbReference type="ARBA" id="ARBA00056495"/>
    </source>
</evidence>
<evidence type="ECO:0000256" key="5">
    <source>
        <dbReference type="ARBA" id="ARBA00022691"/>
    </source>
</evidence>
<evidence type="ECO:0000256" key="8">
    <source>
        <dbReference type="ARBA" id="ARBA00023242"/>
    </source>
</evidence>
<feature type="compositionally biased region" description="Basic and acidic residues" evidence="15">
    <location>
        <begin position="269"/>
        <end position="284"/>
    </location>
</feature>
<comment type="function">
    <text evidence="10">Catalytic subunit of tRNA (adenine-N(1)-)-methyltransferase, which catalyzes the formation of N(1)-methyladenine at position 58 (m1A58) in initiator methionyl-tRNA. Catalytic subunit of mRNA N(1)-methyltransferase complex, which mediates methylation of adenosine residues at the N(1) position of a small subset of mRNAs: N(1) methylation takes place in tRNA T-loop-like structures of mRNAs and is only present at low stoichiometries.</text>
</comment>
<evidence type="ECO:0000256" key="11">
    <source>
        <dbReference type="ARBA" id="ARBA00063534"/>
    </source>
</evidence>
<keyword evidence="18" id="KW-1185">Reference proteome</keyword>
<dbReference type="EC" id="2.1.1.220" evidence="2 13"/>
<dbReference type="SUPFAM" id="SSF53335">
    <property type="entry name" value="S-adenosyl-L-methionine-dependent methyltransferases"/>
    <property type="match status" value="1"/>
</dbReference>
<evidence type="ECO:0000256" key="6">
    <source>
        <dbReference type="ARBA" id="ARBA00022694"/>
    </source>
</evidence>
<dbReference type="AlphaFoldDB" id="A0A6A4V9F0"/>
<comment type="similarity">
    <text evidence="13">Belongs to the class I-like SAM-binding methyltransferase superfamily. TRM61 family.</text>
</comment>
<sequence length="315" mass="34850">MSFKEYKTHVEMGDTVILYLNIKNIHAITVTEEVKNKKGNMVPNIFQTVYGALKVKDLVGMKYGSQVQMTRGWAFALHPTPELWTLTLPHRTQILYTPDISIVLTQLELRPGSVVCEAGTGSGSLSHAILRTIAPTGHLHTFDFHEQRSRLAAEEFSAHGVGDYVTARHRDVCGEGFDLDSVADAVFLDLPRPYDAVPFAKQALKKSGGRICSFSPCIEQVQKTCDSLRKHGFTELQTLECLQREFQVRKSVMSVFDLSQPPTDGSADGDERPSKKAAMEERPREVLTGIPLTTMPGHTGFLTFATLPPVMTSAT</sequence>
<comment type="catalytic activity">
    <reaction evidence="9">
        <text>an adenosine in mRNA + S-adenosyl-L-methionine = an N(1)-methyladenosine in mRNA + S-adenosyl-L-homocysteine + H(+)</text>
        <dbReference type="Rhea" id="RHEA:55392"/>
        <dbReference type="Rhea" id="RHEA-COMP:12414"/>
        <dbReference type="Rhea" id="RHEA-COMP:12415"/>
        <dbReference type="ChEBI" id="CHEBI:15378"/>
        <dbReference type="ChEBI" id="CHEBI:57856"/>
        <dbReference type="ChEBI" id="CHEBI:59789"/>
        <dbReference type="ChEBI" id="CHEBI:74411"/>
        <dbReference type="ChEBI" id="CHEBI:74491"/>
    </reaction>
</comment>
<gene>
    <name evidence="17" type="primary">TRMT61A_1</name>
    <name evidence="17" type="ORF">FJT64_013429</name>
</gene>
<evidence type="ECO:0000256" key="12">
    <source>
        <dbReference type="ARBA" id="ARBA00072477"/>
    </source>
</evidence>
<dbReference type="FunFam" id="3.10.330.20:FF:000002">
    <property type="entry name" value="tRNA (adenine(58)-N(1))-methyltransferase catalytic subunit TRMT61A"/>
    <property type="match status" value="1"/>
</dbReference>
<dbReference type="OrthoDB" id="1925287at2759"/>
<dbReference type="InterPro" id="IPR014816">
    <property type="entry name" value="tRNA_MeTrfase_Gcd14"/>
</dbReference>
<dbReference type="PROSITE" id="PS51620">
    <property type="entry name" value="SAM_TRM61"/>
    <property type="match status" value="1"/>
</dbReference>
<feature type="binding site" evidence="14">
    <location>
        <begin position="122"/>
        <end position="125"/>
    </location>
    <ligand>
        <name>S-adenosyl-L-methionine</name>
        <dbReference type="ChEBI" id="CHEBI:59789"/>
    </ligand>
</feature>
<feature type="domain" description="tRNA (adenine(58)-N(1))-methyltransferase catalytic subunit TRM61 C-terminal" evidence="16">
    <location>
        <begin position="72"/>
        <end position="306"/>
    </location>
</feature>
<reference evidence="17 18" key="1">
    <citation type="submission" date="2019-07" db="EMBL/GenBank/DDBJ databases">
        <title>Draft genome assembly of a fouling barnacle, Amphibalanus amphitrite (Darwin, 1854): The first reference genome for Thecostraca.</title>
        <authorList>
            <person name="Kim W."/>
        </authorList>
    </citation>
    <scope>NUCLEOTIDE SEQUENCE [LARGE SCALE GENOMIC DNA]</scope>
    <source>
        <strain evidence="17">SNU_AA5</strain>
        <tissue evidence="17">Soma without cirri and trophi</tissue>
    </source>
</reference>
<dbReference type="GO" id="GO:0031515">
    <property type="term" value="C:tRNA (m1A) methyltransferase complex"/>
    <property type="evidence" value="ECO:0007669"/>
    <property type="project" value="UniProtKB-UniRule"/>
</dbReference>
<dbReference type="GO" id="GO:0030488">
    <property type="term" value="P:tRNA methylation"/>
    <property type="evidence" value="ECO:0007669"/>
    <property type="project" value="InterPro"/>
</dbReference>
<keyword evidence="7" id="KW-0007">Acetylation</keyword>
<keyword evidence="6 13" id="KW-0819">tRNA processing</keyword>
<protein>
    <recommendedName>
        <fullName evidence="12 13">tRNA (adenine(58)-N(1))-methyltransferase catalytic subunit TRMT61A</fullName>
        <ecNumber evidence="2 13">2.1.1.220</ecNumber>
    </recommendedName>
</protein>
<evidence type="ECO:0000256" key="14">
    <source>
        <dbReference type="PIRSR" id="PIRSR017269-1"/>
    </source>
</evidence>
<dbReference type="Gene3D" id="3.10.330.20">
    <property type="match status" value="1"/>
</dbReference>
<feature type="binding site" evidence="14">
    <location>
        <position position="171"/>
    </location>
    <ligand>
        <name>S-adenosyl-L-methionine</name>
        <dbReference type="ChEBI" id="CHEBI:59789"/>
    </ligand>
</feature>
<comment type="subunit">
    <text evidence="11">Heterotetramer; composed of two copies of TRMT6 and two copies of TRMT61A.</text>
</comment>
<dbReference type="FunFam" id="3.40.50.150:FF:000097">
    <property type="entry name" value="tRNA (adenine(58)-N(1))-methyltransferase catalytic subunit TRMT61A"/>
    <property type="match status" value="1"/>
</dbReference>
<name>A0A6A4V9F0_AMPAM</name>
<dbReference type="Proteomes" id="UP000440578">
    <property type="component" value="Unassembled WGS sequence"/>
</dbReference>
<dbReference type="InterPro" id="IPR049470">
    <property type="entry name" value="TRM61_C"/>
</dbReference>
<evidence type="ECO:0000256" key="3">
    <source>
        <dbReference type="ARBA" id="ARBA00022603"/>
    </source>
</evidence>
<feature type="binding site" evidence="14">
    <location>
        <position position="143"/>
    </location>
    <ligand>
        <name>S-adenosyl-L-methionine</name>
        <dbReference type="ChEBI" id="CHEBI:59789"/>
    </ligand>
</feature>
<feature type="region of interest" description="Disordered" evidence="15">
    <location>
        <begin position="257"/>
        <end position="284"/>
    </location>
</feature>
<dbReference type="Gene3D" id="3.40.50.150">
    <property type="entry name" value="Vaccinia Virus protein VP39"/>
    <property type="match status" value="1"/>
</dbReference>
<keyword evidence="4 13" id="KW-0808">Transferase</keyword>
<evidence type="ECO:0000259" key="16">
    <source>
        <dbReference type="Pfam" id="PF08704"/>
    </source>
</evidence>
<evidence type="ECO:0000256" key="7">
    <source>
        <dbReference type="ARBA" id="ARBA00022990"/>
    </source>
</evidence>
<dbReference type="PANTHER" id="PTHR12133">
    <property type="entry name" value="TRNA (ADENINE(58)-N(1))-METHYLTRANSFERASE"/>
    <property type="match status" value="1"/>
</dbReference>
<dbReference type="PIRSF" id="PIRSF017269">
    <property type="entry name" value="GCD14"/>
    <property type="match status" value="1"/>
</dbReference>
<keyword evidence="8 13" id="KW-0539">Nucleus</keyword>
<evidence type="ECO:0000256" key="15">
    <source>
        <dbReference type="SAM" id="MobiDB-lite"/>
    </source>
</evidence>
<comment type="catalytic activity">
    <reaction evidence="13">
        <text>adenosine(58) in tRNA + S-adenosyl-L-methionine = N(1)-methyladenosine(58) in tRNA + S-adenosyl-L-homocysteine + H(+)</text>
        <dbReference type="Rhea" id="RHEA:43152"/>
        <dbReference type="Rhea" id="RHEA-COMP:10365"/>
        <dbReference type="Rhea" id="RHEA-COMP:10366"/>
        <dbReference type="ChEBI" id="CHEBI:15378"/>
        <dbReference type="ChEBI" id="CHEBI:57856"/>
        <dbReference type="ChEBI" id="CHEBI:59789"/>
        <dbReference type="ChEBI" id="CHEBI:74411"/>
        <dbReference type="ChEBI" id="CHEBI:74491"/>
        <dbReference type="EC" id="2.1.1.220"/>
    </reaction>
</comment>
<comment type="subcellular location">
    <subcellularLocation>
        <location evidence="1 13">Nucleus</location>
    </subcellularLocation>
</comment>
<evidence type="ECO:0000256" key="4">
    <source>
        <dbReference type="ARBA" id="ARBA00022679"/>
    </source>
</evidence>
<keyword evidence="3 13" id="KW-0489">Methyltransferase</keyword>
<feature type="binding site" evidence="14">
    <location>
        <position position="189"/>
    </location>
    <ligand>
        <name>S-adenosyl-L-methionine</name>
        <dbReference type="ChEBI" id="CHEBI:59789"/>
    </ligand>
</feature>
<dbReference type="InterPro" id="IPR029063">
    <property type="entry name" value="SAM-dependent_MTases_sf"/>
</dbReference>
<organism evidence="17 18">
    <name type="scientific">Amphibalanus amphitrite</name>
    <name type="common">Striped barnacle</name>
    <name type="synonym">Balanus amphitrite</name>
    <dbReference type="NCBI Taxonomy" id="1232801"/>
    <lineage>
        <taxon>Eukaryota</taxon>
        <taxon>Metazoa</taxon>
        <taxon>Ecdysozoa</taxon>
        <taxon>Arthropoda</taxon>
        <taxon>Crustacea</taxon>
        <taxon>Multicrustacea</taxon>
        <taxon>Cirripedia</taxon>
        <taxon>Thoracica</taxon>
        <taxon>Thoracicalcarea</taxon>
        <taxon>Balanomorpha</taxon>
        <taxon>Balanoidea</taxon>
        <taxon>Balanidae</taxon>
        <taxon>Amphibalaninae</taxon>
        <taxon>Amphibalanus</taxon>
    </lineage>
</organism>